<dbReference type="Pfam" id="PF04413">
    <property type="entry name" value="Glycos_transf_N"/>
    <property type="match status" value="1"/>
</dbReference>
<dbReference type="InterPro" id="IPR039901">
    <property type="entry name" value="Kdotransferase"/>
</dbReference>
<evidence type="ECO:0000256" key="2">
    <source>
        <dbReference type="ARBA" id="ARBA00012621"/>
    </source>
</evidence>
<reference evidence="12" key="1">
    <citation type="submission" date="2017-04" db="EMBL/GenBank/DDBJ databases">
        <authorList>
            <person name="Varghese N."/>
            <person name="Submissions S."/>
        </authorList>
    </citation>
    <scope>NUCLEOTIDE SEQUENCE [LARGE SCALE GENOMIC DNA]</scope>
    <source>
        <strain evidence="12">K3S</strain>
    </source>
</reference>
<accession>A0A1X7DQ43</accession>
<evidence type="ECO:0000256" key="8">
    <source>
        <dbReference type="PIRSR" id="PIRSR639901-2"/>
    </source>
</evidence>
<dbReference type="GO" id="GO:0043842">
    <property type="term" value="F:Kdo transferase activity"/>
    <property type="evidence" value="ECO:0007669"/>
    <property type="project" value="UniProtKB-EC"/>
</dbReference>
<evidence type="ECO:0000256" key="9">
    <source>
        <dbReference type="RuleBase" id="RU365103"/>
    </source>
</evidence>
<keyword evidence="4 9" id="KW-0808">Transferase</keyword>
<dbReference type="InterPro" id="IPR038107">
    <property type="entry name" value="Glycos_transf_N_sf"/>
</dbReference>
<dbReference type="EMBL" id="FWZU01000003">
    <property type="protein sequence ID" value="SMF19365.1"/>
    <property type="molecule type" value="Genomic_DNA"/>
</dbReference>
<feature type="domain" description="3-deoxy-D-manno-octulosonic-acid transferase N-terminal" evidence="10">
    <location>
        <begin position="45"/>
        <end position="213"/>
    </location>
</feature>
<dbReference type="InterPro" id="IPR007507">
    <property type="entry name" value="Glycos_transf_N"/>
</dbReference>
<comment type="similarity">
    <text evidence="9">Belongs to the glycosyltransferase group 1 family.</text>
</comment>
<comment type="pathway">
    <text evidence="1 9">Bacterial outer membrane biogenesis; LPS core biosynthesis.</text>
</comment>
<dbReference type="Gene3D" id="3.40.50.2000">
    <property type="entry name" value="Glycogen Phosphorylase B"/>
    <property type="match status" value="1"/>
</dbReference>
<evidence type="ECO:0000256" key="5">
    <source>
        <dbReference type="ARBA" id="ARBA00031445"/>
    </source>
</evidence>
<organism evidence="11 12">
    <name type="scientific">Desulfovibrio gilichinskyi</name>
    <dbReference type="NCBI Taxonomy" id="1519643"/>
    <lineage>
        <taxon>Bacteria</taxon>
        <taxon>Pseudomonadati</taxon>
        <taxon>Thermodesulfobacteriota</taxon>
        <taxon>Desulfovibrionia</taxon>
        <taxon>Desulfovibrionales</taxon>
        <taxon>Desulfovibrionaceae</taxon>
        <taxon>Desulfovibrio</taxon>
    </lineage>
</organism>
<evidence type="ECO:0000313" key="11">
    <source>
        <dbReference type="EMBL" id="SMF19365.1"/>
    </source>
</evidence>
<dbReference type="GO" id="GO:0009245">
    <property type="term" value="P:lipid A biosynthetic process"/>
    <property type="evidence" value="ECO:0007669"/>
    <property type="project" value="TreeGrafter"/>
</dbReference>
<feature type="site" description="Transition state stabilizer" evidence="8">
    <location>
        <position position="211"/>
    </location>
</feature>
<feature type="active site" description="Proton acceptor" evidence="7">
    <location>
        <position position="59"/>
    </location>
</feature>
<dbReference type="RefSeq" id="WP_085102041.1">
    <property type="nucleotide sequence ID" value="NZ_FWZU01000003.1"/>
</dbReference>
<keyword evidence="12" id="KW-1185">Reference proteome</keyword>
<sequence length="425" mass="47614">MPQSLKLKTASFVYNLGWKVALPFLHRNERLREGFDRRTLNHSLPPRADVWIQAASAGEAKLATRIMDQISPDRPTKFLLTTSTSQGLAELERTAYRLTPNPRNVSATATYFPFDMPSLAIKALKAVNPKLVVLLETEIWPGFLMACKKLGIKVIFINARMTTKSLAGYMTCPSFFKKIGPEEVLAISPDDANRFKTLFEIDKVSLMPNIKFDSTATAEAIPYTSNPLSSIFRPKTPFIILGSVRKEEESQVLNIAVALKEERPKTVIGLFPRHMHRIEAWKKMLTDKGLPWILRSEVTSTVPFGHIVLWDVFGEMVPAFALARAAFIGGSLAPVGGQNFMEPLAYGVTPVIGPFWSNFAWIGNEIFENNIARQAGDWKGVLKELLDISKRPVKPEKVKNEFETFLKDMRGGTKMACEAIKRNLS</sequence>
<comment type="subcellular location">
    <subcellularLocation>
        <location evidence="9">Cell membrane</location>
    </subcellularLocation>
</comment>
<evidence type="ECO:0000259" key="10">
    <source>
        <dbReference type="Pfam" id="PF04413"/>
    </source>
</evidence>
<dbReference type="GO" id="GO:0009244">
    <property type="term" value="P:lipopolysaccharide core region biosynthetic process"/>
    <property type="evidence" value="ECO:0007669"/>
    <property type="project" value="UniProtKB-UniRule"/>
</dbReference>
<comment type="catalytic activity">
    <reaction evidence="6 9">
        <text>lipid IVA (E. coli) + CMP-3-deoxy-beta-D-manno-octulosonate = alpha-Kdo-(2-&gt;6)-lipid IVA (E. coli) + CMP + H(+)</text>
        <dbReference type="Rhea" id="RHEA:28066"/>
        <dbReference type="ChEBI" id="CHEBI:15378"/>
        <dbReference type="ChEBI" id="CHEBI:58603"/>
        <dbReference type="ChEBI" id="CHEBI:60364"/>
        <dbReference type="ChEBI" id="CHEBI:60377"/>
        <dbReference type="ChEBI" id="CHEBI:85987"/>
        <dbReference type="EC" id="2.4.99.12"/>
    </reaction>
</comment>
<dbReference type="Proteomes" id="UP000192906">
    <property type="component" value="Unassembled WGS sequence"/>
</dbReference>
<feature type="site" description="Transition state stabilizer" evidence="8">
    <location>
        <position position="136"/>
    </location>
</feature>
<dbReference type="OrthoDB" id="9789797at2"/>
<dbReference type="PANTHER" id="PTHR42755:SF1">
    <property type="entry name" value="3-DEOXY-D-MANNO-OCTULOSONIC ACID TRANSFERASE, MITOCHONDRIAL-RELATED"/>
    <property type="match status" value="1"/>
</dbReference>
<evidence type="ECO:0000256" key="7">
    <source>
        <dbReference type="PIRSR" id="PIRSR639901-1"/>
    </source>
</evidence>
<dbReference type="Gene3D" id="3.40.50.11720">
    <property type="entry name" value="3-Deoxy-D-manno-octulosonic-acid transferase, N-terminal domain"/>
    <property type="match status" value="1"/>
</dbReference>
<dbReference type="UniPathway" id="UPA00958"/>
<keyword evidence="9" id="KW-1003">Cell membrane</keyword>
<gene>
    <name evidence="11" type="ORF">SAMN06295933_2168</name>
</gene>
<dbReference type="GO" id="GO:0005886">
    <property type="term" value="C:plasma membrane"/>
    <property type="evidence" value="ECO:0007669"/>
    <property type="project" value="UniProtKB-SubCell"/>
</dbReference>
<dbReference type="PANTHER" id="PTHR42755">
    <property type="entry name" value="3-DEOXY-MANNO-OCTULOSONATE CYTIDYLYLTRANSFERASE"/>
    <property type="match status" value="1"/>
</dbReference>
<dbReference type="STRING" id="1519643.SAMN06295933_2168"/>
<evidence type="ECO:0000256" key="6">
    <source>
        <dbReference type="ARBA" id="ARBA00049183"/>
    </source>
</evidence>
<evidence type="ECO:0000256" key="4">
    <source>
        <dbReference type="ARBA" id="ARBA00022679"/>
    </source>
</evidence>
<evidence type="ECO:0000256" key="3">
    <source>
        <dbReference type="ARBA" id="ARBA00019077"/>
    </source>
</evidence>
<evidence type="ECO:0000256" key="1">
    <source>
        <dbReference type="ARBA" id="ARBA00004713"/>
    </source>
</evidence>
<dbReference type="EC" id="2.4.99.12" evidence="2 9"/>
<evidence type="ECO:0000313" key="12">
    <source>
        <dbReference type="Proteomes" id="UP000192906"/>
    </source>
</evidence>
<proteinExistence type="inferred from homology"/>
<name>A0A1X7DQ43_9BACT</name>
<protein>
    <recommendedName>
        <fullName evidence="3 9">3-deoxy-D-manno-octulosonic acid transferase</fullName>
        <shortName evidence="9">Kdo transferase</shortName>
        <ecNumber evidence="2 9">2.4.99.12</ecNumber>
    </recommendedName>
    <alternativeName>
        <fullName evidence="5 9">Lipid IV(A) 3-deoxy-D-manno-octulosonic acid transferase</fullName>
    </alternativeName>
</protein>
<dbReference type="AlphaFoldDB" id="A0A1X7DQ43"/>
<keyword evidence="9" id="KW-0448">Lipopolysaccharide biosynthesis</keyword>
<comment type="function">
    <text evidence="9">Involved in lipopolysaccharide (LPS) biosynthesis. Catalyzes the transfer of 3-deoxy-D-manno-octulosonate (Kdo) residue(s) from CMP-Kdo to lipid IV(A), the tetraacyldisaccharide-1,4'-bisphosphate precursor of lipid A.</text>
</comment>
<keyword evidence="9" id="KW-0472">Membrane</keyword>